<feature type="compositionally biased region" description="Low complexity" evidence="1">
    <location>
        <begin position="140"/>
        <end position="153"/>
    </location>
</feature>
<feature type="compositionally biased region" description="Polar residues" evidence="1">
    <location>
        <begin position="280"/>
        <end position="298"/>
    </location>
</feature>
<sequence>MATTTATATATATTTTTTMTTMTTTTTTMLATNKRQQKQHRRDAQTRPARSNSLQRMLELEKQCVLERRHAVRASPTSPKMMQPPSSTPMLPAPRPTTTHSRQYSAEQRKHFLEESVSGQLKMQQSRPAPLKISTHVKGATPHTNTTSTTASTDFKSDLPAPYSPSTVHSKTKARPKGQAQVQVQTISLSSSTGMLPQPNKLATAPKTVTFHEQPLTSNPSTVIAAAALAEDRNSICQSPSWEAYARRKKEKKQGKEQIDKETKPNSKTKPPRPSKLSHSHSASEPTLPLQQPAQTRTVKFEERPEDTNKARRASTIGIPAKQTLPSPAALDSKPPQTRRIRSNSLSSIFRSPFESHRPSLDSNSGGFIGGIKLEHQRLVAYQRALNEEAIGASGDIHPAFRKHTKRSSSPLRFLVPKTGPKEAQDRAYPPISIRTSATAQGLLPQNSDAMPEGRMSRWRAHFGLRSEPKPQTLNKSPSTERDQNLGTVFSHRNASSPAIHPPPSDQMRTIRTSSSTAKPYLAYYVAESPYKSTQELSLPYCFLQGSRNATLHNPKRINDRRKTMTTAAPAPNSSADSYSDDLRSSSVAAGTPDTSRPGSGRVDGFDHVAEARAALERPHSPAFSTSGASAVDLNPVQSAAMKVLAAFPDLPPPTRPGMGRRTESVSSVQSVLLPRIKQQNGQQKETNKAKSIKASKSKADDKNAPALRDLIMSKDESSAAAPWPASYLEAARKAAPVKESKTPPKMPGSPALSAPPVPPAAVVPSPIPSAPPSVKATSPPTSRKSSDSSPGGARLNGEPVAKMLVQCCYCKCYHDMPSNLYAAMNDPEAILDLEEHNEFAGSISMSIKCPWCKHDMNTKCCAGYATILHVQERLH</sequence>
<feature type="compositionally biased region" description="Polar residues" evidence="1">
    <location>
        <begin position="585"/>
        <end position="598"/>
    </location>
</feature>
<feature type="region of interest" description="Disordered" evidence="1">
    <location>
        <begin position="19"/>
        <end position="54"/>
    </location>
</feature>
<feature type="region of interest" description="Disordered" evidence="1">
    <location>
        <begin position="553"/>
        <end position="605"/>
    </location>
</feature>
<dbReference type="OrthoDB" id="5386674at2759"/>
<feature type="compositionally biased region" description="Polar residues" evidence="1">
    <location>
        <begin position="75"/>
        <end position="89"/>
    </location>
</feature>
<protein>
    <submittedName>
        <fullName evidence="2">Uncharacterized protein</fullName>
    </submittedName>
</protein>
<feature type="compositionally biased region" description="Low complexity" evidence="1">
    <location>
        <begin position="773"/>
        <end position="791"/>
    </location>
</feature>
<gene>
    <name evidence="2" type="ORF">CBYS24578_00006896</name>
</gene>
<feature type="region of interest" description="Disordered" evidence="1">
    <location>
        <begin position="241"/>
        <end position="340"/>
    </location>
</feature>
<feature type="compositionally biased region" description="Polar residues" evidence="1">
    <location>
        <begin position="180"/>
        <end position="195"/>
    </location>
</feature>
<feature type="compositionally biased region" description="Low complexity" evidence="1">
    <location>
        <begin position="19"/>
        <end position="32"/>
    </location>
</feature>
<reference evidence="2 3" key="2">
    <citation type="submission" date="2021-10" db="EMBL/GenBank/DDBJ databases">
        <authorList>
            <person name="Piombo E."/>
        </authorList>
    </citation>
    <scope>NUCLEOTIDE SEQUENCE [LARGE SCALE GENOMIC DNA]</scope>
</reference>
<organism evidence="2 3">
    <name type="scientific">Clonostachys byssicola</name>
    <dbReference type="NCBI Taxonomy" id="160290"/>
    <lineage>
        <taxon>Eukaryota</taxon>
        <taxon>Fungi</taxon>
        <taxon>Dikarya</taxon>
        <taxon>Ascomycota</taxon>
        <taxon>Pezizomycotina</taxon>
        <taxon>Sordariomycetes</taxon>
        <taxon>Hypocreomycetidae</taxon>
        <taxon>Hypocreales</taxon>
        <taxon>Bionectriaceae</taxon>
        <taxon>Clonostachys</taxon>
    </lineage>
</organism>
<keyword evidence="3" id="KW-1185">Reference proteome</keyword>
<comment type="caution">
    <text evidence="2">The sequence shown here is derived from an EMBL/GenBank/DDBJ whole genome shotgun (WGS) entry which is preliminary data.</text>
</comment>
<evidence type="ECO:0000256" key="1">
    <source>
        <dbReference type="SAM" id="MobiDB-lite"/>
    </source>
</evidence>
<dbReference type="AlphaFoldDB" id="A0A9N9UDT9"/>
<feature type="region of interest" description="Disordered" evidence="1">
    <location>
        <begin position="676"/>
        <end position="707"/>
    </location>
</feature>
<feature type="region of interest" description="Disordered" evidence="1">
    <location>
        <begin position="135"/>
        <end position="201"/>
    </location>
</feature>
<feature type="region of interest" description="Disordered" evidence="1">
    <location>
        <begin position="72"/>
        <end position="103"/>
    </location>
</feature>
<reference evidence="3" key="1">
    <citation type="submission" date="2019-06" db="EMBL/GenBank/DDBJ databases">
        <authorList>
            <person name="Broberg M."/>
        </authorList>
    </citation>
    <scope>NUCLEOTIDE SEQUENCE [LARGE SCALE GENOMIC DNA]</scope>
</reference>
<feature type="region of interest" description="Disordered" evidence="1">
    <location>
        <begin position="463"/>
        <end position="484"/>
    </location>
</feature>
<evidence type="ECO:0000313" key="2">
    <source>
        <dbReference type="EMBL" id="CAG9985253.1"/>
    </source>
</evidence>
<evidence type="ECO:0000313" key="3">
    <source>
        <dbReference type="Proteomes" id="UP000754883"/>
    </source>
</evidence>
<feature type="compositionally biased region" description="Basic and acidic residues" evidence="1">
    <location>
        <begin position="299"/>
        <end position="310"/>
    </location>
</feature>
<accession>A0A9N9UDT9</accession>
<name>A0A9N9UDT9_9HYPO</name>
<dbReference type="Proteomes" id="UP000754883">
    <property type="component" value="Unassembled WGS sequence"/>
</dbReference>
<proteinExistence type="predicted"/>
<feature type="compositionally biased region" description="Basic and acidic residues" evidence="1">
    <location>
        <begin position="254"/>
        <end position="265"/>
    </location>
</feature>
<dbReference type="EMBL" id="CABFNO020001394">
    <property type="protein sequence ID" value="CAG9985253.1"/>
    <property type="molecule type" value="Genomic_DNA"/>
</dbReference>
<feature type="compositionally biased region" description="Pro residues" evidence="1">
    <location>
        <begin position="754"/>
        <end position="772"/>
    </location>
</feature>
<feature type="compositionally biased region" description="Basic residues" evidence="1">
    <location>
        <begin position="270"/>
        <end position="279"/>
    </location>
</feature>
<feature type="region of interest" description="Disordered" evidence="1">
    <location>
        <begin position="735"/>
        <end position="796"/>
    </location>
</feature>